<reference evidence="7" key="1">
    <citation type="submission" date="2020-02" db="EMBL/GenBank/DDBJ databases">
        <authorList>
            <person name="Palmer J.M."/>
        </authorList>
    </citation>
    <scope>NUCLEOTIDE SEQUENCE</scope>
    <source>
        <strain evidence="7">EPUS1.4</strain>
        <tissue evidence="7">Thallus</tissue>
    </source>
</reference>
<dbReference type="GO" id="GO:0005634">
    <property type="term" value="C:nucleus"/>
    <property type="evidence" value="ECO:0007669"/>
    <property type="project" value="UniProtKB-ARBA"/>
</dbReference>
<keyword evidence="4" id="KW-0862">Zinc</keyword>
<name>A0A8H7A7Y7_9EURO</name>
<evidence type="ECO:0000256" key="1">
    <source>
        <dbReference type="ARBA" id="ARBA00022723"/>
    </source>
</evidence>
<sequence>MFSNILRHNVRDAIEKTNCTNGQRLRKSSSCSSQASCDFCEFIEASRWESGPNDPSTPKSASACTLCTSEATDSRTYPSPSKKRKILPPPVCIDPDCSEVTCEECPESVCDECSNHGESCEECVPHCVSDCVSDCRISLYGDRPESSLHDDYPFDNSYFELFGDQATQLFDLDGSLPQLPLNTVPTTFDDSGLCCGDPTASTTAGVGAFENSINSYGEPEQPRVATQVQRQYRVLDPAQSTFLDNISVPAPAPQFTEGWTPSSAVNTGSAADGAAFALVSSSSMSLNNKQIEAGLSNISSKHDNISIRSSANSSQAKTMVTAPTHSTLPQNSNMIHNQVSNRPFRPSALCQWTDPGGQSCGKVFELGSDLHEHLKSAHNVNREVFCRWLGCRVGALGSTPHQYANSVERHTWGHSGYRPYKCPTCSEGFAAANVRDEHLANIHLKRKMFSCDLCSHQCTSARNLKRHKDDTHKAERFQCEFCNRNGKIRLFPRGSNLARHFRKCKHVLALFPDAAGAAAGKIQDDWFPTGYRGGHQGMDKAKIVPPQYLPLG</sequence>
<dbReference type="GO" id="GO:0000978">
    <property type="term" value="F:RNA polymerase II cis-regulatory region sequence-specific DNA binding"/>
    <property type="evidence" value="ECO:0007669"/>
    <property type="project" value="TreeGrafter"/>
</dbReference>
<dbReference type="SUPFAM" id="SSF57667">
    <property type="entry name" value="beta-beta-alpha zinc fingers"/>
    <property type="match status" value="2"/>
</dbReference>
<dbReference type="Gene3D" id="3.30.160.60">
    <property type="entry name" value="Classic Zinc Finger"/>
    <property type="match status" value="2"/>
</dbReference>
<feature type="domain" description="C2H2-type" evidence="6">
    <location>
        <begin position="420"/>
        <end position="448"/>
    </location>
</feature>
<evidence type="ECO:0000259" key="6">
    <source>
        <dbReference type="PROSITE" id="PS50157"/>
    </source>
</evidence>
<evidence type="ECO:0000256" key="2">
    <source>
        <dbReference type="ARBA" id="ARBA00022737"/>
    </source>
</evidence>
<dbReference type="PROSITE" id="PS00028">
    <property type="entry name" value="ZINC_FINGER_C2H2_1"/>
    <property type="match status" value="2"/>
</dbReference>
<keyword evidence="3 5" id="KW-0863">Zinc-finger</keyword>
<dbReference type="SMART" id="SM00355">
    <property type="entry name" value="ZnF_C2H2"/>
    <property type="match status" value="4"/>
</dbReference>
<protein>
    <recommendedName>
        <fullName evidence="6">C2H2-type domain-containing protein</fullName>
    </recommendedName>
</protein>
<feature type="domain" description="C2H2-type" evidence="6">
    <location>
        <begin position="449"/>
        <end position="477"/>
    </location>
</feature>
<keyword evidence="1" id="KW-0479">Metal-binding</keyword>
<dbReference type="PANTHER" id="PTHR19818">
    <property type="entry name" value="ZINC FINGER PROTEIN ZIC AND GLI"/>
    <property type="match status" value="1"/>
</dbReference>
<dbReference type="GO" id="GO:0008270">
    <property type="term" value="F:zinc ion binding"/>
    <property type="evidence" value="ECO:0007669"/>
    <property type="project" value="UniProtKB-KW"/>
</dbReference>
<dbReference type="InterPro" id="IPR013087">
    <property type="entry name" value="Znf_C2H2_type"/>
</dbReference>
<keyword evidence="2" id="KW-0677">Repeat</keyword>
<evidence type="ECO:0000256" key="5">
    <source>
        <dbReference type="PROSITE-ProRule" id="PRU00042"/>
    </source>
</evidence>
<dbReference type="PROSITE" id="PS50157">
    <property type="entry name" value="ZINC_FINGER_C2H2_2"/>
    <property type="match status" value="3"/>
</dbReference>
<organism evidence="7 8">
    <name type="scientific">Endocarpon pusillum</name>
    <dbReference type="NCBI Taxonomy" id="364733"/>
    <lineage>
        <taxon>Eukaryota</taxon>
        <taxon>Fungi</taxon>
        <taxon>Dikarya</taxon>
        <taxon>Ascomycota</taxon>
        <taxon>Pezizomycotina</taxon>
        <taxon>Eurotiomycetes</taxon>
        <taxon>Chaetothyriomycetidae</taxon>
        <taxon>Verrucariales</taxon>
        <taxon>Verrucariaceae</taxon>
        <taxon>Endocarpon</taxon>
    </lineage>
</organism>
<accession>A0A8H7A7Y7</accession>
<proteinExistence type="predicted"/>
<evidence type="ECO:0000256" key="4">
    <source>
        <dbReference type="ARBA" id="ARBA00022833"/>
    </source>
</evidence>
<comment type="caution">
    <text evidence="7">The sequence shown here is derived from an EMBL/GenBank/DDBJ whole genome shotgun (WGS) entry which is preliminary data.</text>
</comment>
<dbReference type="EMBL" id="JAACFV010000141">
    <property type="protein sequence ID" value="KAF7504330.1"/>
    <property type="molecule type" value="Genomic_DNA"/>
</dbReference>
<evidence type="ECO:0000256" key="3">
    <source>
        <dbReference type="ARBA" id="ARBA00022771"/>
    </source>
</evidence>
<dbReference type="GO" id="GO:0000981">
    <property type="term" value="F:DNA-binding transcription factor activity, RNA polymerase II-specific"/>
    <property type="evidence" value="ECO:0007669"/>
    <property type="project" value="TreeGrafter"/>
</dbReference>
<dbReference type="InterPro" id="IPR036236">
    <property type="entry name" value="Znf_C2H2_sf"/>
</dbReference>
<dbReference type="GO" id="GO:0045944">
    <property type="term" value="P:positive regulation of transcription by RNA polymerase II"/>
    <property type="evidence" value="ECO:0007669"/>
    <property type="project" value="UniProtKB-ARBA"/>
</dbReference>
<dbReference type="AlphaFoldDB" id="A0A8H7A7Y7"/>
<keyword evidence="8" id="KW-1185">Reference proteome</keyword>
<dbReference type="OrthoDB" id="8117402at2759"/>
<evidence type="ECO:0000313" key="8">
    <source>
        <dbReference type="Proteomes" id="UP000606974"/>
    </source>
</evidence>
<dbReference type="PANTHER" id="PTHR19818:SF139">
    <property type="entry name" value="PAIR-RULE PROTEIN ODD-PAIRED"/>
    <property type="match status" value="1"/>
</dbReference>
<dbReference type="InterPro" id="IPR050329">
    <property type="entry name" value="GLI_C2H2-zinc-finger"/>
</dbReference>
<gene>
    <name evidence="7" type="ORF">GJ744_002450</name>
</gene>
<feature type="domain" description="C2H2-type" evidence="6">
    <location>
        <begin position="348"/>
        <end position="383"/>
    </location>
</feature>
<dbReference type="Proteomes" id="UP000606974">
    <property type="component" value="Unassembled WGS sequence"/>
</dbReference>
<evidence type="ECO:0000313" key="7">
    <source>
        <dbReference type="EMBL" id="KAF7504330.1"/>
    </source>
</evidence>